<name>A0ABW1QVD7_9ACTN</name>
<evidence type="ECO:0000313" key="3">
    <source>
        <dbReference type="Proteomes" id="UP001596098"/>
    </source>
</evidence>
<dbReference type="InterPro" id="IPR001853">
    <property type="entry name" value="DSBA-like_thioredoxin_dom"/>
</dbReference>
<dbReference type="Proteomes" id="UP001596098">
    <property type="component" value="Unassembled WGS sequence"/>
</dbReference>
<organism evidence="2 3">
    <name type="scientific">Nocardioides yefusunii</name>
    <dbReference type="NCBI Taxonomy" id="2500546"/>
    <lineage>
        <taxon>Bacteria</taxon>
        <taxon>Bacillati</taxon>
        <taxon>Actinomycetota</taxon>
        <taxon>Actinomycetes</taxon>
        <taxon>Propionibacteriales</taxon>
        <taxon>Nocardioidaceae</taxon>
        <taxon>Nocardioides</taxon>
    </lineage>
</organism>
<dbReference type="SUPFAM" id="SSF52833">
    <property type="entry name" value="Thioredoxin-like"/>
    <property type="match status" value="1"/>
</dbReference>
<dbReference type="Pfam" id="PF01323">
    <property type="entry name" value="DSBA"/>
    <property type="match status" value="1"/>
</dbReference>
<evidence type="ECO:0000259" key="1">
    <source>
        <dbReference type="Pfam" id="PF01323"/>
    </source>
</evidence>
<reference evidence="3" key="1">
    <citation type="journal article" date="2019" name="Int. J. Syst. Evol. Microbiol.">
        <title>The Global Catalogue of Microorganisms (GCM) 10K type strain sequencing project: providing services to taxonomists for standard genome sequencing and annotation.</title>
        <authorList>
            <consortium name="The Broad Institute Genomics Platform"/>
            <consortium name="The Broad Institute Genome Sequencing Center for Infectious Disease"/>
            <person name="Wu L."/>
            <person name="Ma J."/>
        </authorList>
    </citation>
    <scope>NUCLEOTIDE SEQUENCE [LARGE SCALE GENOMIC DNA]</scope>
    <source>
        <strain evidence="3">DFY28</strain>
    </source>
</reference>
<dbReference type="CDD" id="cd03024">
    <property type="entry name" value="DsbA_FrnE"/>
    <property type="match status" value="1"/>
</dbReference>
<gene>
    <name evidence="2" type="ORF">ACFPWU_07375</name>
</gene>
<dbReference type="InterPro" id="IPR036249">
    <property type="entry name" value="Thioredoxin-like_sf"/>
</dbReference>
<sequence>MRIDIFSDVVCPWCYIGKRRLEAALAEFEHADQVEVVWRSYQLDPSAPKDAVVSTVEALGAKFPGGPEQVKQMLARTRGVAAEEGLEFGGDSFHANTVDAHRLLHLALETAGPAVQGELKEALFRTHFTENRNVADADVLTEVAVAVGLDADRVAQVLAGDEFADAVQADIAQAQAYGSTGVPFFVVDAKYGVSGAQPKEAFTQVLERAWSEAQPSITVLPAEDAEACGPDGCAI</sequence>
<protein>
    <submittedName>
        <fullName evidence="2">DsbA family oxidoreductase</fullName>
    </submittedName>
</protein>
<proteinExistence type="predicted"/>
<accession>A0ABW1QVD7</accession>
<dbReference type="EMBL" id="JBHSQI010000003">
    <property type="protein sequence ID" value="MFC6153484.1"/>
    <property type="molecule type" value="Genomic_DNA"/>
</dbReference>
<dbReference type="Gene3D" id="3.40.30.10">
    <property type="entry name" value="Glutaredoxin"/>
    <property type="match status" value="1"/>
</dbReference>
<keyword evidence="3" id="KW-1185">Reference proteome</keyword>
<evidence type="ECO:0000313" key="2">
    <source>
        <dbReference type="EMBL" id="MFC6153484.1"/>
    </source>
</evidence>
<feature type="domain" description="DSBA-like thioredoxin" evidence="1">
    <location>
        <begin position="3"/>
        <end position="206"/>
    </location>
</feature>
<dbReference type="PANTHER" id="PTHR13887">
    <property type="entry name" value="GLUTATHIONE S-TRANSFERASE KAPPA"/>
    <property type="match status" value="1"/>
</dbReference>
<dbReference type="RefSeq" id="WP_128221301.1">
    <property type="nucleotide sequence ID" value="NZ_CP034929.1"/>
</dbReference>
<dbReference type="PANTHER" id="PTHR13887:SF41">
    <property type="entry name" value="THIOREDOXIN SUPERFAMILY PROTEIN"/>
    <property type="match status" value="1"/>
</dbReference>
<comment type="caution">
    <text evidence="2">The sequence shown here is derived from an EMBL/GenBank/DDBJ whole genome shotgun (WGS) entry which is preliminary data.</text>
</comment>